<feature type="region of interest" description="Disordered" evidence="11">
    <location>
        <begin position="1422"/>
        <end position="1441"/>
    </location>
</feature>
<dbReference type="GO" id="GO:0005634">
    <property type="term" value="C:nucleus"/>
    <property type="evidence" value="ECO:0007669"/>
    <property type="project" value="UniProtKB-SubCell"/>
</dbReference>
<feature type="region of interest" description="Disordered" evidence="11">
    <location>
        <begin position="1236"/>
        <end position="1271"/>
    </location>
</feature>
<dbReference type="PANTHER" id="PTHR24379:SF127">
    <property type="entry name" value="BLOODY FINGERS-RELATED"/>
    <property type="match status" value="1"/>
</dbReference>
<dbReference type="Pfam" id="PF00096">
    <property type="entry name" value="zf-C2H2"/>
    <property type="match status" value="3"/>
</dbReference>
<accession>A0A182VHE7</accession>
<feature type="compositionally biased region" description="Polar residues" evidence="11">
    <location>
        <begin position="13"/>
        <end position="25"/>
    </location>
</feature>
<evidence type="ECO:0000259" key="12">
    <source>
        <dbReference type="PROSITE" id="PS50157"/>
    </source>
</evidence>
<dbReference type="STRING" id="30066.A0A182VHE7"/>
<feature type="region of interest" description="Disordered" evidence="11">
    <location>
        <begin position="685"/>
        <end position="707"/>
    </location>
</feature>
<keyword evidence="6" id="KW-0805">Transcription regulation</keyword>
<feature type="compositionally biased region" description="Low complexity" evidence="11">
    <location>
        <begin position="1324"/>
        <end position="1342"/>
    </location>
</feature>
<organism evidence="13 14">
    <name type="scientific">Anopheles merus</name>
    <name type="common">Mosquito</name>
    <dbReference type="NCBI Taxonomy" id="30066"/>
    <lineage>
        <taxon>Eukaryota</taxon>
        <taxon>Metazoa</taxon>
        <taxon>Ecdysozoa</taxon>
        <taxon>Arthropoda</taxon>
        <taxon>Hexapoda</taxon>
        <taxon>Insecta</taxon>
        <taxon>Pterygota</taxon>
        <taxon>Neoptera</taxon>
        <taxon>Endopterygota</taxon>
        <taxon>Diptera</taxon>
        <taxon>Nematocera</taxon>
        <taxon>Culicoidea</taxon>
        <taxon>Culicidae</taxon>
        <taxon>Anophelinae</taxon>
        <taxon>Anopheles</taxon>
    </lineage>
</organism>
<reference evidence="13" key="1">
    <citation type="submission" date="2020-05" db="UniProtKB">
        <authorList>
            <consortium name="EnsemblMetazoa"/>
        </authorList>
    </citation>
    <scope>IDENTIFICATION</scope>
    <source>
        <strain evidence="13">MAF</strain>
    </source>
</reference>
<evidence type="ECO:0000256" key="4">
    <source>
        <dbReference type="ARBA" id="ARBA00022771"/>
    </source>
</evidence>
<keyword evidence="14" id="KW-1185">Reference proteome</keyword>
<dbReference type="PROSITE" id="PS00028">
    <property type="entry name" value="ZINC_FINGER_C2H2_1"/>
    <property type="match status" value="14"/>
</dbReference>
<evidence type="ECO:0000256" key="8">
    <source>
        <dbReference type="ARBA" id="ARBA00023163"/>
    </source>
</evidence>
<feature type="domain" description="C2H2-type" evidence="12">
    <location>
        <begin position="942"/>
        <end position="969"/>
    </location>
</feature>
<dbReference type="VEuPathDB" id="VectorBase:AMEM21_004501"/>
<dbReference type="FunFam" id="3.30.160.60:FF:001557">
    <property type="entry name" value="Transcription factor E4F1"/>
    <property type="match status" value="1"/>
</dbReference>
<keyword evidence="7" id="KW-0238">DNA-binding</keyword>
<dbReference type="GO" id="GO:0000122">
    <property type="term" value="P:negative regulation of transcription by RNA polymerase II"/>
    <property type="evidence" value="ECO:0007669"/>
    <property type="project" value="UniProtKB-ARBA"/>
</dbReference>
<dbReference type="GO" id="GO:0008270">
    <property type="term" value="F:zinc ion binding"/>
    <property type="evidence" value="ECO:0007669"/>
    <property type="project" value="UniProtKB-KW"/>
</dbReference>
<evidence type="ECO:0000313" key="14">
    <source>
        <dbReference type="Proteomes" id="UP000075903"/>
    </source>
</evidence>
<feature type="compositionally biased region" description="Low complexity" evidence="11">
    <location>
        <begin position="1363"/>
        <end position="1378"/>
    </location>
</feature>
<feature type="domain" description="C2H2-type" evidence="12">
    <location>
        <begin position="269"/>
        <end position="296"/>
    </location>
</feature>
<feature type="region of interest" description="Disordered" evidence="11">
    <location>
        <begin position="645"/>
        <end position="673"/>
    </location>
</feature>
<evidence type="ECO:0000256" key="10">
    <source>
        <dbReference type="PROSITE-ProRule" id="PRU00042"/>
    </source>
</evidence>
<feature type="domain" description="C2H2-type" evidence="12">
    <location>
        <begin position="821"/>
        <end position="848"/>
    </location>
</feature>
<keyword evidence="4 10" id="KW-0863">Zinc-finger</keyword>
<feature type="domain" description="C2H2-type" evidence="12">
    <location>
        <begin position="513"/>
        <end position="540"/>
    </location>
</feature>
<keyword evidence="5" id="KW-0862">Zinc</keyword>
<dbReference type="FunFam" id="3.30.160.60:FF:001465">
    <property type="entry name" value="Zinc finger protein 560"/>
    <property type="match status" value="1"/>
</dbReference>
<keyword evidence="2" id="KW-0479">Metal-binding</keyword>
<feature type="compositionally biased region" description="Basic and acidic residues" evidence="11">
    <location>
        <begin position="482"/>
        <end position="491"/>
    </location>
</feature>
<feature type="region of interest" description="Disordered" evidence="11">
    <location>
        <begin position="1120"/>
        <end position="1205"/>
    </location>
</feature>
<dbReference type="SUPFAM" id="SSF57667">
    <property type="entry name" value="beta-beta-alpha zinc fingers"/>
    <property type="match status" value="6"/>
</dbReference>
<feature type="compositionally biased region" description="Low complexity" evidence="11">
    <location>
        <begin position="1168"/>
        <end position="1177"/>
    </location>
</feature>
<feature type="domain" description="C2H2-type" evidence="12">
    <location>
        <begin position="297"/>
        <end position="320"/>
    </location>
</feature>
<feature type="region of interest" description="Disordered" evidence="11">
    <location>
        <begin position="965"/>
        <end position="1070"/>
    </location>
</feature>
<evidence type="ECO:0000256" key="1">
    <source>
        <dbReference type="ARBA" id="ARBA00004123"/>
    </source>
</evidence>
<feature type="region of interest" description="Disordered" evidence="11">
    <location>
        <begin position="1"/>
        <end position="35"/>
    </location>
</feature>
<keyword evidence="8" id="KW-0804">Transcription</keyword>
<feature type="domain" description="C2H2-type" evidence="12">
    <location>
        <begin position="1580"/>
        <end position="1603"/>
    </location>
</feature>
<feature type="domain" description="C2H2-type" evidence="12">
    <location>
        <begin position="736"/>
        <end position="764"/>
    </location>
</feature>
<feature type="region of interest" description="Disordered" evidence="11">
    <location>
        <begin position="432"/>
        <end position="503"/>
    </location>
</feature>
<feature type="compositionally biased region" description="Basic and acidic residues" evidence="11">
    <location>
        <begin position="1041"/>
        <end position="1054"/>
    </location>
</feature>
<evidence type="ECO:0000256" key="5">
    <source>
        <dbReference type="ARBA" id="ARBA00022833"/>
    </source>
</evidence>
<feature type="domain" description="C2H2-type" evidence="12">
    <location>
        <begin position="766"/>
        <end position="793"/>
    </location>
</feature>
<feature type="compositionally biased region" description="Low complexity" evidence="11">
    <location>
        <begin position="26"/>
        <end position="35"/>
    </location>
</feature>
<dbReference type="GO" id="GO:0045944">
    <property type="term" value="P:positive regulation of transcription by RNA polymerase II"/>
    <property type="evidence" value="ECO:0007669"/>
    <property type="project" value="UniProtKB-ARBA"/>
</dbReference>
<dbReference type="InterPro" id="IPR013087">
    <property type="entry name" value="Znf_C2H2_type"/>
</dbReference>
<evidence type="ECO:0000256" key="7">
    <source>
        <dbReference type="ARBA" id="ARBA00023125"/>
    </source>
</evidence>
<evidence type="ECO:0000256" key="6">
    <source>
        <dbReference type="ARBA" id="ARBA00023015"/>
    </source>
</evidence>
<dbReference type="VEuPathDB" id="VectorBase:AMEM015020"/>
<feature type="compositionally biased region" description="Polar residues" evidence="11">
    <location>
        <begin position="439"/>
        <end position="450"/>
    </location>
</feature>
<dbReference type="GO" id="GO:0003677">
    <property type="term" value="F:DNA binding"/>
    <property type="evidence" value="ECO:0007669"/>
    <property type="project" value="UniProtKB-KW"/>
</dbReference>
<feature type="compositionally biased region" description="Acidic residues" evidence="11">
    <location>
        <begin position="1011"/>
        <end position="1025"/>
    </location>
</feature>
<keyword evidence="9" id="KW-0539">Nucleus</keyword>
<evidence type="ECO:0000256" key="3">
    <source>
        <dbReference type="ARBA" id="ARBA00022737"/>
    </source>
</evidence>
<feature type="domain" description="C2H2-type" evidence="12">
    <location>
        <begin position="541"/>
        <end position="569"/>
    </location>
</feature>
<protein>
    <recommendedName>
        <fullName evidence="12">C2H2-type domain-containing protein</fullName>
    </recommendedName>
</protein>
<proteinExistence type="predicted"/>
<feature type="compositionally biased region" description="Polar residues" evidence="11">
    <location>
        <begin position="695"/>
        <end position="704"/>
    </location>
</feature>
<evidence type="ECO:0000256" key="9">
    <source>
        <dbReference type="ARBA" id="ARBA00023242"/>
    </source>
</evidence>
<feature type="domain" description="C2H2-type" evidence="12">
    <location>
        <begin position="596"/>
        <end position="619"/>
    </location>
</feature>
<dbReference type="FunFam" id="3.30.160.60:FF:000260">
    <property type="entry name" value="Spalt-like transcription factor 1"/>
    <property type="match status" value="1"/>
</dbReference>
<keyword evidence="3" id="KW-0677">Repeat</keyword>
<feature type="compositionally biased region" description="Acidic residues" evidence="11">
    <location>
        <begin position="657"/>
        <end position="673"/>
    </location>
</feature>
<feature type="domain" description="C2H2-type" evidence="12">
    <location>
        <begin position="794"/>
        <end position="821"/>
    </location>
</feature>
<feature type="compositionally biased region" description="Basic residues" evidence="11">
    <location>
        <begin position="971"/>
        <end position="989"/>
    </location>
</feature>
<dbReference type="Gene3D" id="3.30.160.60">
    <property type="entry name" value="Classic Zinc Finger"/>
    <property type="match status" value="8"/>
</dbReference>
<feature type="compositionally biased region" description="Basic and acidic residues" evidence="11">
    <location>
        <begin position="647"/>
        <end position="656"/>
    </location>
</feature>
<dbReference type="InterPro" id="IPR036236">
    <property type="entry name" value="Znf_C2H2_sf"/>
</dbReference>
<feature type="domain" description="C2H2-type" evidence="12">
    <location>
        <begin position="905"/>
        <end position="932"/>
    </location>
</feature>
<dbReference type="PANTHER" id="PTHR24379">
    <property type="entry name" value="KRAB AND ZINC FINGER DOMAIN-CONTAINING"/>
    <property type="match status" value="1"/>
</dbReference>
<dbReference type="FunFam" id="3.30.160.60:FF:000325">
    <property type="entry name" value="ZFP90 zinc finger protein"/>
    <property type="match status" value="1"/>
</dbReference>
<feature type="compositionally biased region" description="Low complexity" evidence="11">
    <location>
        <begin position="1487"/>
        <end position="1499"/>
    </location>
</feature>
<feature type="region of interest" description="Disordered" evidence="11">
    <location>
        <begin position="1479"/>
        <end position="1512"/>
    </location>
</feature>
<dbReference type="Proteomes" id="UP000075903">
    <property type="component" value="Unassembled WGS sequence"/>
</dbReference>
<feature type="region of interest" description="Disordered" evidence="11">
    <location>
        <begin position="1309"/>
        <end position="1405"/>
    </location>
</feature>
<dbReference type="Pfam" id="PF13912">
    <property type="entry name" value="zf-C2H2_6"/>
    <property type="match status" value="1"/>
</dbReference>
<name>A0A182VHE7_ANOME</name>
<feature type="domain" description="C2H2-type" evidence="12">
    <location>
        <begin position="704"/>
        <end position="731"/>
    </location>
</feature>
<evidence type="ECO:0000313" key="13">
    <source>
        <dbReference type="EnsemblMetazoa" id="AMEM015020-PA"/>
    </source>
</evidence>
<dbReference type="EnsemblMetazoa" id="AMEM015020-RA">
    <property type="protein sequence ID" value="AMEM015020-PA"/>
    <property type="gene ID" value="AMEM015020"/>
</dbReference>
<feature type="compositionally biased region" description="Basic residues" evidence="11">
    <location>
        <begin position="1343"/>
        <end position="1362"/>
    </location>
</feature>
<evidence type="ECO:0000256" key="11">
    <source>
        <dbReference type="SAM" id="MobiDB-lite"/>
    </source>
</evidence>
<sequence>MNHNNPLPPLWQVATTTGGHQPRMNSSAGSSTSKLSAGSISSVKYVSNARPTMKIINIPNQQQASMTATSDGTLLFGTSIGGAGSYLTVTNEQRQMQPPPQVRRPVTTTTTTTHAALLNESILLQTPDGREYLVDERSIQNIDQIPPENLIYMTASEALSVVDADDVGQLAIVDESQLALHDYVVPAEAAIDQTQHQVQEPATSAEAQQYAEECEVTEEVITDDWVQPQGEECVQVTVDQLGVSAVVVQEEDDISVPLDQDQYTLSRPYPCDFCSRRFRKKSSLQNHLMAHSNDRPHCCNLCGAQYSHRADLINHLKQHAYSVAEQDELALRSDQEAEYDLPDLGHTSSGAGGHSMKHRLRHSSDDEDMYIQNSMVSYNSQPPMQLISTTHYGASSSSTIGSSSYAHDIPMEQPPYLESVPPVLEQKYALGKMDPTGPATLSVTSGTTGKRTPRKKQSQSTQDTRTARTKPVFAAKVGSRQIKKEPPDHGEGGNAISSPPPTRTVAADWRKPFVCQQCGASFAREKALLSHARTHAGSTRYDCALCNAHFWEQSLLRDHVQRAHPAQEAWVADHEPYGNAHGAIELPVVATTTKQYNCDSCSAVFFELDHLLNHTHHAHGTFEQHQQSSSNRSVLVKQELLQTSSKVELESDREAEATDQEAIEEDEEEEGEEYDNLEYTIEHYEQQAPPPPPQRSNEPDQSALTCRDCGESFDSAMDLLEHSEVHGGGAAQYEPLECQLCGEKFPDEANIKQHVQDRHRDELTATSCAICGKRCKSQTTLMKHAWDHSRERAHSCSKCGKTFHHMTRLKRHMDSHRNKAVRCEVCKEEFPDGRTLMNHRHSHTKSNEYPCHECGKTFGSRSSQQIHMRIHTGERPYACRFCWKAFADGGTLRKHERIHTGEKPYACPVCPKAFNQRVVLREHIRAHHSQADAKRGSPDQPYYCTVCSSPFGTTADLVQHLIEHSDTNTAMKRKPPTFPRKYKRRRKLKPHELERLQSGRRKQKSKRQMDNEEEEEEEEEDDDDGSGGSGNQFEDGTTARTTDRTVVERARGDGKPTGSSFVRYHPDGTRKASTREMYLEYDDMGGGSATHAPKASSQGMLDVNGINLLSNVVLLHGQQEEPSHAHNNNHLPESPPQHMFGELPKAKQQQQQPPGSSRMIYTQKSTTKAAPASSRKTPSSRKRSAAKEQRPAAAPPPPMKLEPDEDDPAIAMEALFRGRKRNASLLPEIPPHRISSVGFPLLDDGNTDDPMDEPEQRARRSTASFSASEDDLLSQQLLMEISHKSKYTERFNSDTLNDLEEILRSPVKGAGSPAVTKRVTTVPSTSAGSKKQQQSAAAAKKPTSQRKRTAAPKAKAAAKVKNKSAASSAASGAGSSSSRQPPKPVEKRAAREPPAVLRSQRLTRRQLEREVNFLKEAYDAGEPVHEATADGSGGSSSPAVVKTEAVDKRSLLDGATTGVTEALDRPDSSERLAAMLLNDGLPDESDSSSSSGEGSRRSSVMSTAARQTHKYGPESYAEGLQMMETVEEEHVVKQEDDQGQGDHAYELGDDDVGELYLDDNDTTTTSATTPAAAIGDEPLHRCSICCACFDDRAQLILHVPVHI</sequence>
<feature type="compositionally biased region" description="Polar residues" evidence="11">
    <location>
        <begin position="1031"/>
        <end position="1040"/>
    </location>
</feature>
<comment type="subcellular location">
    <subcellularLocation>
        <location evidence="1">Nucleus</location>
    </subcellularLocation>
</comment>
<evidence type="ECO:0000256" key="2">
    <source>
        <dbReference type="ARBA" id="ARBA00022723"/>
    </source>
</evidence>
<dbReference type="SMART" id="SM00355">
    <property type="entry name" value="ZnF_C2H2"/>
    <property type="match status" value="15"/>
</dbReference>
<dbReference type="PROSITE" id="PS50157">
    <property type="entry name" value="ZINC_FINGER_C2H2_2"/>
    <property type="match status" value="15"/>
</dbReference>
<feature type="domain" description="C2H2-type" evidence="12">
    <location>
        <begin position="877"/>
        <end position="904"/>
    </location>
</feature>
<feature type="domain" description="C2H2-type" evidence="12">
    <location>
        <begin position="849"/>
        <end position="876"/>
    </location>
</feature>